<feature type="region of interest" description="Disordered" evidence="3">
    <location>
        <begin position="1"/>
        <end position="44"/>
    </location>
</feature>
<evidence type="ECO:0000256" key="3">
    <source>
        <dbReference type="SAM" id="MobiDB-lite"/>
    </source>
</evidence>
<feature type="compositionally biased region" description="Polar residues" evidence="3">
    <location>
        <begin position="1"/>
        <end position="10"/>
    </location>
</feature>
<keyword evidence="2" id="KW-0445">Lipid transport</keyword>
<dbReference type="EMBL" id="CP138580">
    <property type="protein sequence ID" value="WPG97973.1"/>
    <property type="molecule type" value="Genomic_DNA"/>
</dbReference>
<evidence type="ECO:0000313" key="5">
    <source>
        <dbReference type="Proteomes" id="UP001303373"/>
    </source>
</evidence>
<proteinExistence type="inferred from homology"/>
<dbReference type="Pfam" id="PF08700">
    <property type="entry name" value="VPS51_Exo84_N"/>
    <property type="match status" value="1"/>
</dbReference>
<keyword evidence="2" id="KW-0813">Transport</keyword>
<dbReference type="GO" id="GO:0048193">
    <property type="term" value="P:Golgi vesicle transport"/>
    <property type="evidence" value="ECO:0007669"/>
    <property type="project" value="TreeGrafter"/>
</dbReference>
<dbReference type="GO" id="GO:0005829">
    <property type="term" value="C:cytosol"/>
    <property type="evidence" value="ECO:0007669"/>
    <property type="project" value="GOC"/>
</dbReference>
<dbReference type="GO" id="GO:0016020">
    <property type="term" value="C:membrane"/>
    <property type="evidence" value="ECO:0007669"/>
    <property type="project" value="TreeGrafter"/>
</dbReference>
<organism evidence="4 5">
    <name type="scientific">Acrodontium crateriforme</name>
    <dbReference type="NCBI Taxonomy" id="150365"/>
    <lineage>
        <taxon>Eukaryota</taxon>
        <taxon>Fungi</taxon>
        <taxon>Dikarya</taxon>
        <taxon>Ascomycota</taxon>
        <taxon>Pezizomycotina</taxon>
        <taxon>Dothideomycetes</taxon>
        <taxon>Dothideomycetidae</taxon>
        <taxon>Mycosphaerellales</taxon>
        <taxon>Teratosphaeriaceae</taxon>
        <taxon>Acrodontium</taxon>
    </lineage>
</organism>
<keyword evidence="2" id="KW-0653">Protein transport</keyword>
<dbReference type="PANTHER" id="PTHR15954">
    <property type="entry name" value="VACUOLAR PROTEIN SORTING-ASSOCIATED PROTEIN 51 HOMOLOG"/>
    <property type="match status" value="1"/>
</dbReference>
<comment type="function">
    <text evidence="2">Acts as component of the GARP complex that is involved in retrograde transport from early and late endosomes to the trans-Golgi network (TGN).</text>
</comment>
<dbReference type="PANTHER" id="PTHR15954:SF4">
    <property type="entry name" value="VACUOLAR PROTEIN SORTING-ASSOCIATED PROTEIN 51 HOMOLOG"/>
    <property type="match status" value="1"/>
</dbReference>
<feature type="region of interest" description="Disordered" evidence="3">
    <location>
        <begin position="59"/>
        <end position="84"/>
    </location>
</feature>
<dbReference type="GO" id="GO:0032456">
    <property type="term" value="P:endocytic recycling"/>
    <property type="evidence" value="ECO:0007669"/>
    <property type="project" value="TreeGrafter"/>
</dbReference>
<dbReference type="GO" id="GO:0000938">
    <property type="term" value="C:GARP complex"/>
    <property type="evidence" value="ECO:0007669"/>
    <property type="project" value="UniProtKB-UniRule"/>
</dbReference>
<dbReference type="GO" id="GO:0006869">
    <property type="term" value="P:lipid transport"/>
    <property type="evidence" value="ECO:0007669"/>
    <property type="project" value="UniProtKB-UniRule"/>
</dbReference>
<reference evidence="4 5" key="1">
    <citation type="submission" date="2023-11" db="EMBL/GenBank/DDBJ databases">
        <title>An acidophilic fungus is an integral part of prey digestion in a carnivorous sundew plant.</title>
        <authorList>
            <person name="Tsai I.J."/>
        </authorList>
    </citation>
    <scope>NUCLEOTIDE SEQUENCE [LARGE SCALE GENOMIC DNA]</scope>
    <source>
        <strain evidence="4">169a</strain>
    </source>
</reference>
<dbReference type="GO" id="GO:0015031">
    <property type="term" value="P:protein transport"/>
    <property type="evidence" value="ECO:0007669"/>
    <property type="project" value="UniProtKB-UniRule"/>
</dbReference>
<keyword evidence="5" id="KW-1185">Reference proteome</keyword>
<dbReference type="GO" id="GO:1990745">
    <property type="term" value="C:EARP complex"/>
    <property type="evidence" value="ECO:0007669"/>
    <property type="project" value="TreeGrafter"/>
</dbReference>
<dbReference type="AlphaFoldDB" id="A0AAQ3R568"/>
<evidence type="ECO:0000256" key="2">
    <source>
        <dbReference type="RuleBase" id="RU368010"/>
    </source>
</evidence>
<comment type="subunit">
    <text evidence="2">Component of the Golgi-associated retrograde protein (GARP) complex.</text>
</comment>
<evidence type="ECO:0000256" key="1">
    <source>
        <dbReference type="ARBA" id="ARBA00006080"/>
    </source>
</evidence>
<dbReference type="Proteomes" id="UP001303373">
    <property type="component" value="Chromosome 1"/>
</dbReference>
<sequence>MGKMSTIASPRQSLTISSRRTSTSTDRSASATRPIPAPGTTRRNRAALRDYYNLKVAASTDGGDASTAPGLDAEQESELDQSSFDPEAYVKSLLAREGLEGVLKVEAGLISEVRNLDGEKKAMVYDNYSKLIAATDTIRSMREKMDPMTPTTRTLGDDIGRIALTASTLSKSAKQPFGQGTEKDLKKRQQQQTVKWALDTPRRLREQVAAGHVEQANSDWQEIQSLLNEWREVKGVNGLREACLDALKLDSTG</sequence>
<accession>A0AAQ3R568</accession>
<dbReference type="InterPro" id="IPR014812">
    <property type="entry name" value="Vps51"/>
</dbReference>
<dbReference type="GO" id="GO:0042147">
    <property type="term" value="P:retrograde transport, endosome to Golgi"/>
    <property type="evidence" value="ECO:0007669"/>
    <property type="project" value="UniProtKB-UniRule"/>
</dbReference>
<comment type="similarity">
    <text evidence="1 2">Belongs to the VPS51 family.</text>
</comment>
<evidence type="ECO:0000313" key="4">
    <source>
        <dbReference type="EMBL" id="WPG97973.1"/>
    </source>
</evidence>
<comment type="subcellular location">
    <subcellularLocation>
        <location evidence="2">Golgi apparatus</location>
        <location evidence="2">trans-Golgi network</location>
    </subcellularLocation>
</comment>
<feature type="compositionally biased region" description="Low complexity" evidence="3">
    <location>
        <begin position="11"/>
        <end position="33"/>
    </location>
</feature>
<gene>
    <name evidence="4" type="ORF">R9X50_00075600</name>
</gene>
<dbReference type="GO" id="GO:0007030">
    <property type="term" value="P:Golgi organization"/>
    <property type="evidence" value="ECO:0007669"/>
    <property type="project" value="UniProtKB-UniRule"/>
</dbReference>
<name>A0AAQ3R568_9PEZI</name>
<protein>
    <recommendedName>
        <fullName evidence="2">Vacuolar protein sorting-associated protein 51 homolog</fullName>
    </recommendedName>
</protein>
<keyword evidence="2" id="KW-0333">Golgi apparatus</keyword>